<dbReference type="EMBL" id="RIBY02002200">
    <property type="protein sequence ID" value="KAH9822944.1"/>
    <property type="molecule type" value="Genomic_DNA"/>
</dbReference>
<reference evidence="1 2" key="2">
    <citation type="journal article" date="2021" name="Curr. Genet.">
        <title>Genetic response to nitrogen starvation in the aggressive Eucalyptus foliar pathogen Teratosphaeria destructans.</title>
        <authorList>
            <person name="Havenga M."/>
            <person name="Wingfield B.D."/>
            <person name="Wingfield M.J."/>
            <person name="Dreyer L.L."/>
            <person name="Roets F."/>
            <person name="Aylward J."/>
        </authorList>
    </citation>
    <scope>NUCLEOTIDE SEQUENCE [LARGE SCALE GENOMIC DNA]</scope>
    <source>
        <strain evidence="1">CMW44962</strain>
    </source>
</reference>
<sequence length="233" mass="25153">MTVERTEPEFLVLQITAYDSPLLSATVVPSYFMHTAPVTALVEDLVLDTEVGFVVELDADFAEVEIGEVEEIAAAVGLVDFAADGAAFELLEIFVADDVLAVDENKEELFVVGEVELSFELNEIKLLPVESELVLMELFVDLAVELASITVEVIVVVLPEMREPAVEPSEAEPYALQQSPNPLPLQIVPLAAPQVPVEDTGNFVSSGKIEVLVEVEATERVVVPSAEAFPAAF</sequence>
<evidence type="ECO:0000313" key="2">
    <source>
        <dbReference type="Proteomes" id="UP001138500"/>
    </source>
</evidence>
<gene>
    <name evidence="1" type="ORF">Tdes44962_MAKER00772</name>
</gene>
<dbReference type="AlphaFoldDB" id="A0A9W7SMJ8"/>
<comment type="caution">
    <text evidence="1">The sequence shown here is derived from an EMBL/GenBank/DDBJ whole genome shotgun (WGS) entry which is preliminary data.</text>
</comment>
<reference evidence="1 2" key="1">
    <citation type="journal article" date="2018" name="IMA Fungus">
        <title>IMA Genome-F 10: Nine draft genome sequences of Claviceps purpurea s.lat., including C. arundinis, C. humidiphila, and C. cf. spartinae, pseudomolecules for the pitch canker pathogen Fusarium circinatum, draft genome of Davidsoniella eucalypti, Grosmannia galeiformis, Quambalaria eucalypti, and Teratosphaeria destructans.</title>
        <authorList>
            <person name="Wingfield B.D."/>
            <person name="Liu M."/>
            <person name="Nguyen H.D."/>
            <person name="Lane F.A."/>
            <person name="Morgan S.W."/>
            <person name="De Vos L."/>
            <person name="Wilken P.M."/>
            <person name="Duong T.A."/>
            <person name="Aylward J."/>
            <person name="Coetzee M.P."/>
            <person name="Dadej K."/>
            <person name="De Beer Z.W."/>
            <person name="Findlay W."/>
            <person name="Havenga M."/>
            <person name="Kolarik M."/>
            <person name="Menzies J.G."/>
            <person name="Naidoo K."/>
            <person name="Pochopski O."/>
            <person name="Shoukouhi P."/>
            <person name="Santana Q.C."/>
            <person name="Seifert K.A."/>
            <person name="Soal N."/>
            <person name="Steenkamp E.T."/>
            <person name="Tatham C.T."/>
            <person name="van der Nest M.A."/>
            <person name="Wingfield M.J."/>
        </authorList>
    </citation>
    <scope>NUCLEOTIDE SEQUENCE [LARGE SCALE GENOMIC DNA]</scope>
    <source>
        <strain evidence="1">CMW44962</strain>
    </source>
</reference>
<evidence type="ECO:0000313" key="1">
    <source>
        <dbReference type="EMBL" id="KAH9822944.1"/>
    </source>
</evidence>
<dbReference type="Proteomes" id="UP001138500">
    <property type="component" value="Unassembled WGS sequence"/>
</dbReference>
<name>A0A9W7SMJ8_9PEZI</name>
<keyword evidence="2" id="KW-1185">Reference proteome</keyword>
<accession>A0A9W7SMJ8</accession>
<proteinExistence type="predicted"/>
<protein>
    <submittedName>
        <fullName evidence="1">Uncharacterized protein</fullName>
    </submittedName>
</protein>
<organism evidence="1 2">
    <name type="scientific">Teratosphaeria destructans</name>
    <dbReference type="NCBI Taxonomy" id="418781"/>
    <lineage>
        <taxon>Eukaryota</taxon>
        <taxon>Fungi</taxon>
        <taxon>Dikarya</taxon>
        <taxon>Ascomycota</taxon>
        <taxon>Pezizomycotina</taxon>
        <taxon>Dothideomycetes</taxon>
        <taxon>Dothideomycetidae</taxon>
        <taxon>Mycosphaerellales</taxon>
        <taxon>Teratosphaeriaceae</taxon>
        <taxon>Teratosphaeria</taxon>
    </lineage>
</organism>